<comment type="caution">
    <text evidence="3">The sequence shown here is derived from an EMBL/GenBank/DDBJ whole genome shotgun (WGS) entry which is preliminary data.</text>
</comment>
<dbReference type="PRINTS" id="PR01790">
    <property type="entry name" value="SMP30FAMILY"/>
</dbReference>
<reference evidence="4" key="1">
    <citation type="journal article" date="2019" name="Int. J. Syst. Evol. Microbiol.">
        <title>The Global Catalogue of Microorganisms (GCM) 10K type strain sequencing project: providing services to taxonomists for standard genome sequencing and annotation.</title>
        <authorList>
            <consortium name="The Broad Institute Genomics Platform"/>
            <consortium name="The Broad Institute Genome Sequencing Center for Infectious Disease"/>
            <person name="Wu L."/>
            <person name="Ma J."/>
        </authorList>
    </citation>
    <scope>NUCLEOTIDE SEQUENCE [LARGE SCALE GENOMIC DNA]</scope>
    <source>
        <strain evidence="4">DFY41</strain>
    </source>
</reference>
<evidence type="ECO:0000256" key="1">
    <source>
        <dbReference type="ARBA" id="ARBA00008853"/>
    </source>
</evidence>
<dbReference type="GO" id="GO:0016787">
    <property type="term" value="F:hydrolase activity"/>
    <property type="evidence" value="ECO:0007669"/>
    <property type="project" value="UniProtKB-KW"/>
</dbReference>
<dbReference type="SUPFAM" id="SSF63829">
    <property type="entry name" value="Calcium-dependent phosphotriesterase"/>
    <property type="match status" value="1"/>
</dbReference>
<dbReference type="InterPro" id="IPR013658">
    <property type="entry name" value="SGL"/>
</dbReference>
<protein>
    <submittedName>
        <fullName evidence="3">SMP-30/gluconolactonase/LRE family protein</fullName>
        <ecNumber evidence="3">3.1.1.99</ecNumber>
    </submittedName>
</protein>
<feature type="domain" description="SMP-30/Gluconolactonase/LRE-like region" evidence="2">
    <location>
        <begin position="15"/>
        <end position="261"/>
    </location>
</feature>
<sequence length="303" mass="31780">MSGDLAVATSVGFRLAESPVWDAARRRLLWVDIPAGQVLEGRLEHGSGTATSVVVTGRHQLDSMVGAVAVSDDGALLVAAQERLVVIDTDGVRHEGPRVLPPGSGRRCNDGATDPAGRFVVGTLSLGDPTGAEELFRLEPDGKLVRLDGGLGLSNGIAWSTDGTRMFHVDSLAGCVYVRDHDPGTGAIGEREVFLRLGDGLPDGVATDSEDHLWVAVWGAGEVRRLDPAGAVVDRIEVPAPHTSSIAFAGDELDVLVVSTAAEELSAAQLRQFPGSGHLFTTRVPVPGMPTTPWRRVVPSATP</sequence>
<gene>
    <name evidence="3" type="ORF">ACFPGP_15875</name>
</gene>
<dbReference type="InterPro" id="IPR005511">
    <property type="entry name" value="SMP-30"/>
</dbReference>
<organism evidence="3 4">
    <name type="scientific">Nocardioides taihuensis</name>
    <dbReference type="NCBI Taxonomy" id="1835606"/>
    <lineage>
        <taxon>Bacteria</taxon>
        <taxon>Bacillati</taxon>
        <taxon>Actinomycetota</taxon>
        <taxon>Actinomycetes</taxon>
        <taxon>Propionibacteriales</taxon>
        <taxon>Nocardioidaceae</taxon>
        <taxon>Nocardioides</taxon>
    </lineage>
</organism>
<dbReference type="Proteomes" id="UP001596087">
    <property type="component" value="Unassembled WGS sequence"/>
</dbReference>
<evidence type="ECO:0000259" key="2">
    <source>
        <dbReference type="Pfam" id="PF08450"/>
    </source>
</evidence>
<dbReference type="Gene3D" id="2.120.10.30">
    <property type="entry name" value="TolB, C-terminal domain"/>
    <property type="match status" value="1"/>
</dbReference>
<dbReference type="EC" id="3.1.1.99" evidence="3"/>
<evidence type="ECO:0000313" key="3">
    <source>
        <dbReference type="EMBL" id="MFC5178162.1"/>
    </source>
</evidence>
<keyword evidence="3" id="KW-0378">Hydrolase</keyword>
<dbReference type="PANTHER" id="PTHR10907:SF47">
    <property type="entry name" value="REGUCALCIN"/>
    <property type="match status" value="1"/>
</dbReference>
<evidence type="ECO:0000313" key="4">
    <source>
        <dbReference type="Proteomes" id="UP001596087"/>
    </source>
</evidence>
<comment type="similarity">
    <text evidence="1">Belongs to the SMP-30/CGR1 family.</text>
</comment>
<dbReference type="RefSeq" id="WP_378591726.1">
    <property type="nucleotide sequence ID" value="NZ_JBHSKD010000019.1"/>
</dbReference>
<proteinExistence type="inferred from homology"/>
<name>A0ABW0BMM8_9ACTN</name>
<dbReference type="InterPro" id="IPR011042">
    <property type="entry name" value="6-blade_b-propeller_TolB-like"/>
</dbReference>
<dbReference type="PANTHER" id="PTHR10907">
    <property type="entry name" value="REGUCALCIN"/>
    <property type="match status" value="1"/>
</dbReference>
<accession>A0ABW0BMM8</accession>
<dbReference type="Pfam" id="PF08450">
    <property type="entry name" value="SGL"/>
    <property type="match status" value="1"/>
</dbReference>
<keyword evidence="4" id="KW-1185">Reference proteome</keyword>
<dbReference type="EMBL" id="JBHSKD010000019">
    <property type="protein sequence ID" value="MFC5178162.1"/>
    <property type="molecule type" value="Genomic_DNA"/>
</dbReference>